<dbReference type="PIR" id="D71042">
    <property type="entry name" value="D71042"/>
</dbReference>
<protein>
    <submittedName>
        <fullName evidence="2">Uncharacterized protein</fullName>
    </submittedName>
</protein>
<accession>O59294</accession>
<gene>
    <name evidence="2" type="ordered locus">PH1628</name>
</gene>
<keyword evidence="3" id="KW-1185">Reference proteome</keyword>
<proteinExistence type="predicted"/>
<organism evidence="2 3">
    <name type="scientific">Pyrococcus horikoshii (strain ATCC 700860 / DSM 12428 / JCM 9974 / NBRC 100139 / OT-3)</name>
    <dbReference type="NCBI Taxonomy" id="70601"/>
    <lineage>
        <taxon>Archaea</taxon>
        <taxon>Methanobacteriati</taxon>
        <taxon>Methanobacteriota</taxon>
        <taxon>Thermococci</taxon>
        <taxon>Thermococcales</taxon>
        <taxon>Thermococcaceae</taxon>
        <taxon>Pyrococcus</taxon>
    </lineage>
</organism>
<keyword evidence="1" id="KW-0472">Membrane</keyword>
<evidence type="ECO:0000313" key="3">
    <source>
        <dbReference type="Proteomes" id="UP000000752"/>
    </source>
</evidence>
<reference evidence="2 3" key="1">
    <citation type="journal article" date="1998" name="DNA Res.">
        <title>Complete sequence and gene organization of the genome of a hyper-thermophilic archaebacterium, Pyrococcus horikoshii OT3.</title>
        <authorList>
            <person name="Kawarabayasi Y."/>
            <person name="Sawada M."/>
            <person name="Horikawa H."/>
            <person name="Haikawa Y."/>
            <person name="Hino Y."/>
            <person name="Yamamoto S."/>
            <person name="Sekine M."/>
            <person name="Baba S."/>
            <person name="Kosugi H."/>
            <person name="Hosoyama A."/>
            <person name="Nagai Y."/>
            <person name="Sakai M."/>
            <person name="Ogura K."/>
            <person name="Otuka R."/>
            <person name="Nakazawa H."/>
            <person name="Takamiya M."/>
            <person name="Ohfuku Y."/>
            <person name="Funahashi T."/>
            <person name="Tanaka T."/>
            <person name="Kudoh Y."/>
            <person name="Yamazaki J."/>
            <person name="Kushida N."/>
            <person name="Oguchi A."/>
            <person name="Aoki K."/>
            <person name="Nakamura Y."/>
            <person name="Robb T.F."/>
            <person name="Horikoshi K."/>
            <person name="Masuchi Y."/>
            <person name="Shizuya H."/>
            <person name="Kikuchi H."/>
        </authorList>
    </citation>
    <scope>NUCLEOTIDE SEQUENCE [LARGE SCALE GENOMIC DNA]</scope>
    <source>
        <strain evidence="3">ATCC 700860 / DSM 12428 / JCM 9974 / NBRC 100139 / OT-3</strain>
    </source>
</reference>
<dbReference type="KEGG" id="pho:PH1628"/>
<dbReference type="Proteomes" id="UP000000752">
    <property type="component" value="Chromosome"/>
</dbReference>
<dbReference type="EnsemblBacteria" id="BAA30740">
    <property type="protein sequence ID" value="BAA30740"/>
    <property type="gene ID" value="BAA30740"/>
</dbReference>
<name>O59294_PYRHO</name>
<evidence type="ECO:0000256" key="1">
    <source>
        <dbReference type="SAM" id="Phobius"/>
    </source>
</evidence>
<keyword evidence="1" id="KW-1133">Transmembrane helix</keyword>
<keyword evidence="1" id="KW-0812">Transmembrane</keyword>
<dbReference type="AlphaFoldDB" id="O59294"/>
<feature type="transmembrane region" description="Helical" evidence="1">
    <location>
        <begin position="12"/>
        <end position="33"/>
    </location>
</feature>
<sequence length="102" mass="10865">MQKPEVSLRATFISSILGGLGIAIPSASLLTLLDLLHKLSYPSAWTATRDGILLISPISSNSLNPFHIPKNAVPLPTGTNIYLGIPICSYISKAIVLVPSRK</sequence>
<evidence type="ECO:0000313" key="2">
    <source>
        <dbReference type="EMBL" id="BAA30740.1"/>
    </source>
</evidence>
<dbReference type="EMBL" id="BA000001">
    <property type="protein sequence ID" value="BAA30740.1"/>
    <property type="molecule type" value="Genomic_DNA"/>
</dbReference>
<feature type="transmembrane region" description="Helical" evidence="1">
    <location>
        <begin position="81"/>
        <end position="98"/>
    </location>
</feature>